<proteinExistence type="predicted"/>
<keyword evidence="1" id="KW-0507">mRNA processing</keyword>
<dbReference type="GO" id="GO:0003676">
    <property type="term" value="F:nucleic acid binding"/>
    <property type="evidence" value="ECO:0007669"/>
    <property type="project" value="InterPro"/>
</dbReference>
<dbReference type="GO" id="GO:0006397">
    <property type="term" value="P:mRNA processing"/>
    <property type="evidence" value="ECO:0007669"/>
    <property type="project" value="UniProtKB-KW"/>
</dbReference>
<accession>A0A0D2N1G7</accession>
<dbReference type="Gene3D" id="4.10.60.10">
    <property type="entry name" value="Zinc finger, CCHC-type"/>
    <property type="match status" value="1"/>
</dbReference>
<evidence type="ECO:0000256" key="2">
    <source>
        <dbReference type="SAM" id="MobiDB-lite"/>
    </source>
</evidence>
<feature type="region of interest" description="Disordered" evidence="2">
    <location>
        <begin position="582"/>
        <end position="611"/>
    </location>
</feature>
<gene>
    <name evidence="3" type="ORF">HYPSUDRAFT_152011</name>
</gene>
<dbReference type="InterPro" id="IPR036875">
    <property type="entry name" value="Znf_CCHC_sf"/>
</dbReference>
<keyword evidence="4" id="KW-1185">Reference proteome</keyword>
<name>A0A0D2N1G7_HYPSF</name>
<dbReference type="EMBL" id="KN817797">
    <property type="protein sequence ID" value="KJA13049.1"/>
    <property type="molecule type" value="Genomic_DNA"/>
</dbReference>
<protein>
    <recommendedName>
        <fullName evidence="5">CCHC-type domain-containing protein</fullName>
    </recommendedName>
</protein>
<reference evidence="4" key="1">
    <citation type="submission" date="2014-04" db="EMBL/GenBank/DDBJ databases">
        <title>Evolutionary Origins and Diversification of the Mycorrhizal Mutualists.</title>
        <authorList>
            <consortium name="DOE Joint Genome Institute"/>
            <consortium name="Mycorrhizal Genomics Consortium"/>
            <person name="Kohler A."/>
            <person name="Kuo A."/>
            <person name="Nagy L.G."/>
            <person name="Floudas D."/>
            <person name="Copeland A."/>
            <person name="Barry K.W."/>
            <person name="Cichocki N."/>
            <person name="Veneault-Fourrey C."/>
            <person name="LaButti K."/>
            <person name="Lindquist E.A."/>
            <person name="Lipzen A."/>
            <person name="Lundell T."/>
            <person name="Morin E."/>
            <person name="Murat C."/>
            <person name="Riley R."/>
            <person name="Ohm R."/>
            <person name="Sun H."/>
            <person name="Tunlid A."/>
            <person name="Henrissat B."/>
            <person name="Grigoriev I.V."/>
            <person name="Hibbett D.S."/>
            <person name="Martin F."/>
        </authorList>
    </citation>
    <scope>NUCLEOTIDE SEQUENCE [LARGE SCALE GENOMIC DNA]</scope>
    <source>
        <strain evidence="4">FD-334 SS-4</strain>
    </source>
</reference>
<dbReference type="OMA" id="HRIVPIC"/>
<evidence type="ECO:0000313" key="3">
    <source>
        <dbReference type="EMBL" id="KJA13049.1"/>
    </source>
</evidence>
<organism evidence="3 4">
    <name type="scientific">Hypholoma sublateritium (strain FD-334 SS-4)</name>
    <dbReference type="NCBI Taxonomy" id="945553"/>
    <lineage>
        <taxon>Eukaryota</taxon>
        <taxon>Fungi</taxon>
        <taxon>Dikarya</taxon>
        <taxon>Basidiomycota</taxon>
        <taxon>Agaricomycotina</taxon>
        <taxon>Agaricomycetes</taxon>
        <taxon>Agaricomycetidae</taxon>
        <taxon>Agaricales</taxon>
        <taxon>Agaricineae</taxon>
        <taxon>Strophariaceae</taxon>
        <taxon>Hypholoma</taxon>
    </lineage>
</organism>
<feature type="compositionally biased region" description="Polar residues" evidence="2">
    <location>
        <begin position="1"/>
        <end position="14"/>
    </location>
</feature>
<evidence type="ECO:0000256" key="1">
    <source>
        <dbReference type="ARBA" id="ARBA00022664"/>
    </source>
</evidence>
<sequence length="611" mass="67139">MAKQATSKPQAPTRQSKRVVEKRAKSVSRAPSEQTDEPLPPVSQSYISADPQHVNSARAGRAFLETRLLFVPEGADADVHNMASAMFQVSALPGMPATARQAVRSLAFMLDRLQITRLQLSSIFERQLEYMREELRDATAGIKASVATEFARQMEATSATSAVENAASKATSEVGVAATKAMSDVASQVRSDTTYRDALMLGTPTASTPSLVSSSVDSRVEARQAIMARQIMFDVPQDSPALRMSAAGLKELYTDAMEVVGPANNSFAFRVVERHSARGILCETLSGEAAAWMVEPDNMKAFIASMGATMRGAAFCPRNYTVIVFHVPVEFEPLDRSHLQRVVEENGIKGMDKIASLRWAKPIQRHDPTIAQMTAHLILTFQDIDVANVAIRDGMRFGGRPLSKPLKVAKNKREPLRCLRCHGWNHMVCECPSRDNTCGTCGVRGHMTEECKVTKKTERRCMPCGDLNGIGHASWDRTCPTFLRKCREQDAMHPQNAMRYFPSTERWTWITEAPQEADPHRYMDAETVSSGTRDRRGVQTQLMFKKAENFRKTAEAKRKEARSVAAAAARQAALGVLAAEAEAAQPPATDTNTGAPKRSKPLSSSSSDIYV</sequence>
<feature type="region of interest" description="Disordered" evidence="2">
    <location>
        <begin position="1"/>
        <end position="47"/>
    </location>
</feature>
<dbReference type="OrthoDB" id="4230923at2759"/>
<dbReference type="STRING" id="945553.A0A0D2N1G7"/>
<evidence type="ECO:0008006" key="5">
    <source>
        <dbReference type="Google" id="ProtNLM"/>
    </source>
</evidence>
<dbReference type="GO" id="GO:0008270">
    <property type="term" value="F:zinc ion binding"/>
    <property type="evidence" value="ECO:0007669"/>
    <property type="project" value="InterPro"/>
</dbReference>
<dbReference type="Proteomes" id="UP000054270">
    <property type="component" value="Unassembled WGS sequence"/>
</dbReference>
<evidence type="ECO:0000313" key="4">
    <source>
        <dbReference type="Proteomes" id="UP000054270"/>
    </source>
</evidence>
<dbReference type="SUPFAM" id="SSF57756">
    <property type="entry name" value="Retrovirus zinc finger-like domains"/>
    <property type="match status" value="1"/>
</dbReference>
<dbReference type="AlphaFoldDB" id="A0A0D2N1G7"/>